<dbReference type="AlphaFoldDB" id="A0A2P8R185"/>
<dbReference type="OrthoDB" id="9800630at2"/>
<organism evidence="2 3">
    <name type="scientific">Campylobacter blaseri</name>
    <dbReference type="NCBI Taxonomy" id="2042961"/>
    <lineage>
        <taxon>Bacteria</taxon>
        <taxon>Pseudomonadati</taxon>
        <taxon>Campylobacterota</taxon>
        <taxon>Epsilonproteobacteria</taxon>
        <taxon>Campylobacterales</taxon>
        <taxon>Campylobacteraceae</taxon>
        <taxon>Campylobacter</taxon>
    </lineage>
</organism>
<dbReference type="InterPro" id="IPR036249">
    <property type="entry name" value="Thioredoxin-like_sf"/>
</dbReference>
<name>A0A2P8R185_9BACT</name>
<evidence type="ECO:0000313" key="3">
    <source>
        <dbReference type="Proteomes" id="UP000240535"/>
    </source>
</evidence>
<dbReference type="Gene3D" id="3.40.30.10">
    <property type="entry name" value="Glutaredoxin"/>
    <property type="match status" value="1"/>
</dbReference>
<accession>A0A2P8R185</accession>
<dbReference type="Pfam" id="PF13192">
    <property type="entry name" value="Thioredoxin_3"/>
    <property type="match status" value="1"/>
</dbReference>
<gene>
    <name evidence="2" type="ORF">CQ405_04175</name>
</gene>
<reference evidence="3" key="1">
    <citation type="submission" date="2017-10" db="EMBL/GenBank/DDBJ databases">
        <title>Campylobacter species from seals.</title>
        <authorList>
            <person name="Gilbert M.J."/>
            <person name="Zomer A.L."/>
            <person name="Timmerman A.J."/>
            <person name="Duim B."/>
            <person name="Wagenaar J.A."/>
        </authorList>
    </citation>
    <scope>NUCLEOTIDE SEQUENCE [LARGE SCALE GENOMIC DNA]</scope>
    <source>
        <strain evidence="3">17S00004-5</strain>
    </source>
</reference>
<dbReference type="Proteomes" id="UP000240535">
    <property type="component" value="Unassembled WGS sequence"/>
</dbReference>
<dbReference type="SUPFAM" id="SSF52833">
    <property type="entry name" value="Thioredoxin-like"/>
    <property type="match status" value="1"/>
</dbReference>
<dbReference type="PANTHER" id="PTHR36450:SF1">
    <property type="entry name" value="THIOREDOXIN"/>
    <property type="match status" value="1"/>
</dbReference>
<dbReference type="RefSeq" id="WP_106870948.1">
    <property type="nucleotide sequence ID" value="NZ_CP053841.1"/>
</dbReference>
<dbReference type="InterPro" id="IPR012336">
    <property type="entry name" value="Thioredoxin-like_fold"/>
</dbReference>
<evidence type="ECO:0000313" key="2">
    <source>
        <dbReference type="EMBL" id="PSM52260.1"/>
    </source>
</evidence>
<feature type="domain" description="Thioredoxin-like fold" evidence="1">
    <location>
        <begin position="27"/>
        <end position="101"/>
    </location>
</feature>
<sequence length="104" mass="11730">MKLFSMFKKKSLSKENLDKNSSFSTSNVKILGTGCAKCNELEKLTTQSLKELNINTNVKHIKDLFEISKYGVMSTPALVINEKVVTCGQIYKKEKLKEIIKANL</sequence>
<dbReference type="InterPro" id="IPR005243">
    <property type="entry name" value="THIRX-like_proc"/>
</dbReference>
<keyword evidence="3" id="KW-1185">Reference proteome</keyword>
<protein>
    <submittedName>
        <fullName evidence="2">Thioredoxin family protein</fullName>
    </submittedName>
</protein>
<comment type="caution">
    <text evidence="2">The sequence shown here is derived from an EMBL/GenBank/DDBJ whole genome shotgun (WGS) entry which is preliminary data.</text>
</comment>
<dbReference type="PANTHER" id="PTHR36450">
    <property type="entry name" value="THIOREDOXIN"/>
    <property type="match status" value="1"/>
</dbReference>
<dbReference type="NCBIfam" id="TIGR00412">
    <property type="entry name" value="redox_disulf_2"/>
    <property type="match status" value="1"/>
</dbReference>
<dbReference type="EMBL" id="PDHH01000003">
    <property type="protein sequence ID" value="PSM52260.1"/>
    <property type="molecule type" value="Genomic_DNA"/>
</dbReference>
<proteinExistence type="predicted"/>
<evidence type="ECO:0000259" key="1">
    <source>
        <dbReference type="Pfam" id="PF13192"/>
    </source>
</evidence>